<sequence>MTEEKKPKYSRDEVMEISWEQEKLISNPFRSRLIALLYEQALTPKQAADMVEKNPGTVYYHIQQLLKHDILEVERMETNKGIVEKYYRAKAANYSNPERSAQNPAHYVTGANIHILMSDELLEDFRKDMGELLMKYGHLAYKEQNSKEQSGYTIEYSVKKFLEDDEK</sequence>
<protein>
    <submittedName>
        <fullName evidence="2">Helix-turn-helix domain-containing protein</fullName>
    </submittedName>
</protein>
<dbReference type="InterPro" id="IPR036388">
    <property type="entry name" value="WH-like_DNA-bd_sf"/>
</dbReference>
<keyword evidence="3" id="KW-1185">Reference proteome</keyword>
<reference evidence="3" key="1">
    <citation type="journal article" date="2019" name="Int. J. Syst. Evol. Microbiol.">
        <title>The Global Catalogue of Microorganisms (GCM) 10K type strain sequencing project: providing services to taxonomists for standard genome sequencing and annotation.</title>
        <authorList>
            <consortium name="The Broad Institute Genomics Platform"/>
            <consortium name="The Broad Institute Genome Sequencing Center for Infectious Disease"/>
            <person name="Wu L."/>
            <person name="Ma J."/>
        </authorList>
    </citation>
    <scope>NUCLEOTIDE SEQUENCE [LARGE SCALE GENOMIC DNA]</scope>
    <source>
        <strain evidence="3">KCTC 33575</strain>
    </source>
</reference>
<proteinExistence type="predicted"/>
<evidence type="ECO:0000313" key="3">
    <source>
        <dbReference type="Proteomes" id="UP001597519"/>
    </source>
</evidence>
<gene>
    <name evidence="2" type="ORF">ACFSX4_00570</name>
</gene>
<name>A0ABW5WSH6_9STAP</name>
<organism evidence="2 3">
    <name type="scientific">Corticicoccus populi</name>
    <dbReference type="NCBI Taxonomy" id="1812821"/>
    <lineage>
        <taxon>Bacteria</taxon>
        <taxon>Bacillati</taxon>
        <taxon>Bacillota</taxon>
        <taxon>Bacilli</taxon>
        <taxon>Bacillales</taxon>
        <taxon>Staphylococcaceae</taxon>
        <taxon>Corticicoccus</taxon>
    </lineage>
</organism>
<dbReference type="Gene3D" id="1.10.10.10">
    <property type="entry name" value="Winged helix-like DNA-binding domain superfamily/Winged helix DNA-binding domain"/>
    <property type="match status" value="1"/>
</dbReference>
<dbReference type="CDD" id="cd00090">
    <property type="entry name" value="HTH_ARSR"/>
    <property type="match status" value="1"/>
</dbReference>
<accession>A0ABW5WSH6</accession>
<keyword evidence="1" id="KW-0238">DNA-binding</keyword>
<dbReference type="RefSeq" id="WP_377770486.1">
    <property type="nucleotide sequence ID" value="NZ_JBHUOQ010000001.1"/>
</dbReference>
<dbReference type="EMBL" id="JBHUOQ010000001">
    <property type="protein sequence ID" value="MFD2828938.1"/>
    <property type="molecule type" value="Genomic_DNA"/>
</dbReference>
<dbReference type="InterPro" id="IPR011991">
    <property type="entry name" value="ArsR-like_HTH"/>
</dbReference>
<dbReference type="InterPro" id="IPR036390">
    <property type="entry name" value="WH_DNA-bd_sf"/>
</dbReference>
<evidence type="ECO:0000256" key="1">
    <source>
        <dbReference type="ARBA" id="ARBA00023125"/>
    </source>
</evidence>
<comment type="caution">
    <text evidence="2">The sequence shown here is derived from an EMBL/GenBank/DDBJ whole genome shotgun (WGS) entry which is preliminary data.</text>
</comment>
<dbReference type="Proteomes" id="UP001597519">
    <property type="component" value="Unassembled WGS sequence"/>
</dbReference>
<dbReference type="SUPFAM" id="SSF46785">
    <property type="entry name" value="Winged helix' DNA-binding domain"/>
    <property type="match status" value="1"/>
</dbReference>
<dbReference type="Pfam" id="PF12840">
    <property type="entry name" value="HTH_20"/>
    <property type="match status" value="1"/>
</dbReference>
<evidence type="ECO:0000313" key="2">
    <source>
        <dbReference type="EMBL" id="MFD2828938.1"/>
    </source>
</evidence>